<dbReference type="AlphaFoldDB" id="A0A6N2L1X1"/>
<feature type="transmembrane region" description="Helical" evidence="1">
    <location>
        <begin position="6"/>
        <end position="27"/>
    </location>
</feature>
<reference evidence="2" key="1">
    <citation type="submission" date="2019-03" db="EMBL/GenBank/DDBJ databases">
        <authorList>
            <person name="Mank J."/>
            <person name="Almeida P."/>
        </authorList>
    </citation>
    <scope>NUCLEOTIDE SEQUENCE</scope>
    <source>
        <strain evidence="2">78183</strain>
    </source>
</reference>
<sequence>MAALAYFEFGFFILVDLLSGIGVVASLDSSLDSPSSLSCPYTPVYQGPLVSVLCKIGFEQIESHANKDEVEKLVIELLDGEKGKEMKTKAM</sequence>
<proteinExistence type="predicted"/>
<keyword evidence="1" id="KW-1133">Transmembrane helix</keyword>
<keyword evidence="1" id="KW-0812">Transmembrane</keyword>
<dbReference type="EMBL" id="CAADRP010001090">
    <property type="protein sequence ID" value="VFU34911.1"/>
    <property type="molecule type" value="Genomic_DNA"/>
</dbReference>
<evidence type="ECO:0000256" key="1">
    <source>
        <dbReference type="SAM" id="Phobius"/>
    </source>
</evidence>
<accession>A0A6N2L1X1</accession>
<organism evidence="2">
    <name type="scientific">Salix viminalis</name>
    <name type="common">Common osier</name>
    <name type="synonym">Basket willow</name>
    <dbReference type="NCBI Taxonomy" id="40686"/>
    <lineage>
        <taxon>Eukaryota</taxon>
        <taxon>Viridiplantae</taxon>
        <taxon>Streptophyta</taxon>
        <taxon>Embryophyta</taxon>
        <taxon>Tracheophyta</taxon>
        <taxon>Spermatophyta</taxon>
        <taxon>Magnoliopsida</taxon>
        <taxon>eudicotyledons</taxon>
        <taxon>Gunneridae</taxon>
        <taxon>Pentapetalae</taxon>
        <taxon>rosids</taxon>
        <taxon>fabids</taxon>
        <taxon>Malpighiales</taxon>
        <taxon>Salicaceae</taxon>
        <taxon>Saliceae</taxon>
        <taxon>Salix</taxon>
    </lineage>
</organism>
<keyword evidence="1" id="KW-0472">Membrane</keyword>
<evidence type="ECO:0000313" key="2">
    <source>
        <dbReference type="EMBL" id="VFU34911.1"/>
    </source>
</evidence>
<protein>
    <submittedName>
        <fullName evidence="2">Uncharacterized protein</fullName>
    </submittedName>
</protein>
<gene>
    <name evidence="2" type="ORF">SVIM_LOCUS171277</name>
</gene>
<name>A0A6N2L1X1_SALVM</name>